<name>A0ABW0IZM2_9HYPH</name>
<keyword evidence="2 5" id="KW-0808">Transferase</keyword>
<evidence type="ECO:0000256" key="1">
    <source>
        <dbReference type="ARBA" id="ARBA00022603"/>
    </source>
</evidence>
<dbReference type="EMBL" id="JBHSLW010000044">
    <property type="protein sequence ID" value="MFC5422663.1"/>
    <property type="molecule type" value="Genomic_DNA"/>
</dbReference>
<evidence type="ECO:0000313" key="6">
    <source>
        <dbReference type="Proteomes" id="UP001596053"/>
    </source>
</evidence>
<sequence length="221" mass="24571">MTNTATAHVAWNQIWSSPDSRAAWETPAPDVATYAVTLRQSLGMRRVLDLGCGVGRHALMFARAGFQVAATDMAESGIDELRRKAAEEELMIDARVATMMELPFADASFDYVLAFNVIYHGDPRIVGNAVSEIRRVLRPGGVYQGTMLSKRNRLYNVGTEIAPNTFVNDDDRGDDKSHPHFYCDAAELVVLFSGFELLSLTDEDHSKAGSWHWHLVAERLL</sequence>
<gene>
    <name evidence="5" type="ORF">ACFPOB_24170</name>
</gene>
<dbReference type="InterPro" id="IPR041698">
    <property type="entry name" value="Methyltransf_25"/>
</dbReference>
<evidence type="ECO:0000256" key="2">
    <source>
        <dbReference type="ARBA" id="ARBA00022679"/>
    </source>
</evidence>
<comment type="caution">
    <text evidence="5">The sequence shown here is derived from an EMBL/GenBank/DDBJ whole genome shotgun (WGS) entry which is preliminary data.</text>
</comment>
<dbReference type="PANTHER" id="PTHR43464">
    <property type="entry name" value="METHYLTRANSFERASE"/>
    <property type="match status" value="1"/>
</dbReference>
<accession>A0ABW0IZM2</accession>
<evidence type="ECO:0000256" key="3">
    <source>
        <dbReference type="ARBA" id="ARBA00022691"/>
    </source>
</evidence>
<keyword evidence="6" id="KW-1185">Reference proteome</keyword>
<dbReference type="Pfam" id="PF13649">
    <property type="entry name" value="Methyltransf_25"/>
    <property type="match status" value="1"/>
</dbReference>
<organism evidence="5 6">
    <name type="scientific">Bosea eneae</name>
    <dbReference type="NCBI Taxonomy" id="151454"/>
    <lineage>
        <taxon>Bacteria</taxon>
        <taxon>Pseudomonadati</taxon>
        <taxon>Pseudomonadota</taxon>
        <taxon>Alphaproteobacteria</taxon>
        <taxon>Hyphomicrobiales</taxon>
        <taxon>Boseaceae</taxon>
        <taxon>Bosea</taxon>
    </lineage>
</organism>
<keyword evidence="3" id="KW-0949">S-adenosyl-L-methionine</keyword>
<dbReference type="GO" id="GO:0032259">
    <property type="term" value="P:methylation"/>
    <property type="evidence" value="ECO:0007669"/>
    <property type="project" value="UniProtKB-KW"/>
</dbReference>
<evidence type="ECO:0000313" key="5">
    <source>
        <dbReference type="EMBL" id="MFC5422663.1"/>
    </source>
</evidence>
<dbReference type="CDD" id="cd02440">
    <property type="entry name" value="AdoMet_MTases"/>
    <property type="match status" value="1"/>
</dbReference>
<proteinExistence type="predicted"/>
<dbReference type="InterPro" id="IPR029063">
    <property type="entry name" value="SAM-dependent_MTases_sf"/>
</dbReference>
<dbReference type="PANTHER" id="PTHR43464:SF19">
    <property type="entry name" value="UBIQUINONE BIOSYNTHESIS O-METHYLTRANSFERASE, MITOCHONDRIAL"/>
    <property type="match status" value="1"/>
</dbReference>
<dbReference type="EC" id="2.1.1.-" evidence="5"/>
<dbReference type="SUPFAM" id="SSF53335">
    <property type="entry name" value="S-adenosyl-L-methionine-dependent methyltransferases"/>
    <property type="match status" value="1"/>
</dbReference>
<keyword evidence="1 5" id="KW-0489">Methyltransferase</keyword>
<dbReference type="Proteomes" id="UP001596053">
    <property type="component" value="Unassembled WGS sequence"/>
</dbReference>
<reference evidence="6" key="1">
    <citation type="journal article" date="2019" name="Int. J. Syst. Evol. Microbiol.">
        <title>The Global Catalogue of Microorganisms (GCM) 10K type strain sequencing project: providing services to taxonomists for standard genome sequencing and annotation.</title>
        <authorList>
            <consortium name="The Broad Institute Genomics Platform"/>
            <consortium name="The Broad Institute Genome Sequencing Center for Infectious Disease"/>
            <person name="Wu L."/>
            <person name="Ma J."/>
        </authorList>
    </citation>
    <scope>NUCLEOTIDE SEQUENCE [LARGE SCALE GENOMIC DNA]</scope>
    <source>
        <strain evidence="6">NCAIM B.01391</strain>
    </source>
</reference>
<protein>
    <submittedName>
        <fullName evidence="5">Class I SAM-dependent methyltransferase</fullName>
        <ecNumber evidence="5">2.1.1.-</ecNumber>
    </submittedName>
</protein>
<dbReference type="GO" id="GO:0008168">
    <property type="term" value="F:methyltransferase activity"/>
    <property type="evidence" value="ECO:0007669"/>
    <property type="project" value="UniProtKB-KW"/>
</dbReference>
<dbReference type="Gene3D" id="3.40.50.150">
    <property type="entry name" value="Vaccinia Virus protein VP39"/>
    <property type="match status" value="1"/>
</dbReference>
<evidence type="ECO:0000259" key="4">
    <source>
        <dbReference type="Pfam" id="PF13649"/>
    </source>
</evidence>
<feature type="domain" description="Methyltransferase" evidence="4">
    <location>
        <begin position="47"/>
        <end position="141"/>
    </location>
</feature>
<dbReference type="RefSeq" id="WP_377800908.1">
    <property type="nucleotide sequence ID" value="NZ_JBHSLW010000044.1"/>
</dbReference>